<keyword evidence="2" id="KW-0472">Membrane</keyword>
<dbReference type="EMBL" id="AZHD01000010">
    <property type="protein sequence ID" value="OAA59775.1"/>
    <property type="molecule type" value="Genomic_DNA"/>
</dbReference>
<keyword evidence="4" id="KW-1185">Reference proteome</keyword>
<feature type="transmembrane region" description="Helical" evidence="2">
    <location>
        <begin position="350"/>
        <end position="370"/>
    </location>
</feature>
<feature type="transmembrane region" description="Helical" evidence="2">
    <location>
        <begin position="153"/>
        <end position="182"/>
    </location>
</feature>
<dbReference type="OrthoDB" id="4582561at2759"/>
<feature type="compositionally biased region" description="Polar residues" evidence="1">
    <location>
        <begin position="498"/>
        <end position="517"/>
    </location>
</feature>
<feature type="transmembrane region" description="Helical" evidence="2">
    <location>
        <begin position="390"/>
        <end position="411"/>
    </location>
</feature>
<keyword evidence="2" id="KW-0812">Transmembrane</keyword>
<feature type="transmembrane region" description="Helical" evidence="2">
    <location>
        <begin position="202"/>
        <end position="220"/>
    </location>
</feature>
<reference evidence="3 4" key="1">
    <citation type="journal article" date="2016" name="Genome Biol. Evol.">
        <title>Divergent and convergent evolution of fungal pathogenicity.</title>
        <authorList>
            <person name="Shang Y."/>
            <person name="Xiao G."/>
            <person name="Zheng P."/>
            <person name="Cen K."/>
            <person name="Zhan S."/>
            <person name="Wang C."/>
        </authorList>
    </citation>
    <scope>NUCLEOTIDE SEQUENCE [LARGE SCALE GENOMIC DNA]</scope>
    <source>
        <strain evidence="3 4">RCEF 264</strain>
    </source>
</reference>
<accession>A0A167SN56</accession>
<dbReference type="AlphaFoldDB" id="A0A167SN56"/>
<comment type="caution">
    <text evidence="3">The sequence shown here is derived from an EMBL/GenBank/DDBJ whole genome shotgun (WGS) entry which is preliminary data.</text>
</comment>
<name>A0A167SN56_9HYPO</name>
<feature type="transmembrane region" description="Helical" evidence="2">
    <location>
        <begin position="110"/>
        <end position="132"/>
    </location>
</feature>
<proteinExistence type="predicted"/>
<sequence length="546" mass="60373">MSAADFYGWVPPTLQTANFSDCDVAAKWLAATVNSLYNGTHDNDPPMQVTFDYISTFVPSNMSLPTFGQAAQWFGSGIDPDFYQAMIEYPFEQCPAQICNALVWTGDADLAGIGVMVVFYLEAVFATMYFVLLAVDQWEPFRRRPHHRRRWTWVVGAFQESLQAFMDTGLLFAIAMLVAGVYRHGSSRLHPDKTHSIYQLTNATYIAIFSVFPPLMLQMVTHHKRRLRIRATLWLAVVALAVAIVALYFSLTTSTGRVLNLLDRESAITDLIWEADCEPVDLRGALDDLILTACSLLALNCLVWFYHTLVPSSLRDRLRGGFHACLGRHAQKPGRYGRSWWDNVRRTAKIVNGVLCGLIMWALLGLFTGYRSAVLSSMGTSNSDGSWSFSQVFALATWVPVAIDLVTIYIYGAQESLEGKVSENFQVVEVNEKNPLMDAGGGEMGGTVYRSDLDPYQVVEPTTYTQLGQTGVPGPVHTAGDYQDDTGAYKGPQPTTYEQTGTYDPSAPYAQQGNYVSPTAYGYDRMGTHDGQPPNYGQPGHGGGQP</sequence>
<gene>
    <name evidence="3" type="ORF">SPI_05973</name>
</gene>
<dbReference type="Proteomes" id="UP000076874">
    <property type="component" value="Unassembled WGS sequence"/>
</dbReference>
<feature type="transmembrane region" description="Helical" evidence="2">
    <location>
        <begin position="289"/>
        <end position="309"/>
    </location>
</feature>
<dbReference type="STRING" id="1081102.A0A167SN56"/>
<feature type="transmembrane region" description="Helical" evidence="2">
    <location>
        <begin position="232"/>
        <end position="251"/>
    </location>
</feature>
<evidence type="ECO:0000313" key="3">
    <source>
        <dbReference type="EMBL" id="OAA59775.1"/>
    </source>
</evidence>
<protein>
    <submittedName>
        <fullName evidence="3">C6 zinc finger domain containing protein</fullName>
    </submittedName>
</protein>
<feature type="region of interest" description="Disordered" evidence="1">
    <location>
        <begin position="498"/>
        <end position="546"/>
    </location>
</feature>
<evidence type="ECO:0000313" key="4">
    <source>
        <dbReference type="Proteomes" id="UP000076874"/>
    </source>
</evidence>
<keyword evidence="2" id="KW-1133">Transmembrane helix</keyword>
<organism evidence="3 4">
    <name type="scientific">Niveomyces insectorum RCEF 264</name>
    <dbReference type="NCBI Taxonomy" id="1081102"/>
    <lineage>
        <taxon>Eukaryota</taxon>
        <taxon>Fungi</taxon>
        <taxon>Dikarya</taxon>
        <taxon>Ascomycota</taxon>
        <taxon>Pezizomycotina</taxon>
        <taxon>Sordariomycetes</taxon>
        <taxon>Hypocreomycetidae</taxon>
        <taxon>Hypocreales</taxon>
        <taxon>Cordycipitaceae</taxon>
        <taxon>Niveomyces</taxon>
    </lineage>
</organism>
<evidence type="ECO:0000256" key="2">
    <source>
        <dbReference type="SAM" id="Phobius"/>
    </source>
</evidence>
<evidence type="ECO:0000256" key="1">
    <source>
        <dbReference type="SAM" id="MobiDB-lite"/>
    </source>
</evidence>